<evidence type="ECO:0000313" key="2">
    <source>
        <dbReference type="Proteomes" id="UP000518188"/>
    </source>
</evidence>
<reference evidence="1 2" key="1">
    <citation type="submission" date="2020-04" db="EMBL/GenBank/DDBJ databases">
        <title>MicrobeNet Type strains.</title>
        <authorList>
            <person name="Nicholson A.C."/>
        </authorList>
    </citation>
    <scope>NUCLEOTIDE SEQUENCE [LARGE SCALE GENOMIC DNA]</scope>
    <source>
        <strain evidence="1 2">ATCC 700731</strain>
    </source>
</reference>
<name>A0A7X6MQH7_9MYCO</name>
<dbReference type="AlphaFoldDB" id="A0A7X6MQH7"/>
<gene>
    <name evidence="1" type="ORF">HGA11_14685</name>
</gene>
<sequence>MIAAVIAFLGYTGVMVRIDRRLKSRGSGIVAFELAGTAERAEHIMAYWGHEGRRDALASLRLDFGYMLTYGTVLALLIDRVRRRHDHPAALPWLAVPAVAADAVEGMALLKVLQRNNIDANARRARTAALIKFGIIAVGLGYAATWPCQANRPG</sequence>
<organism evidence="1 2">
    <name type="scientific">Mycolicibacterium septicum DSM 44393</name>
    <dbReference type="NCBI Taxonomy" id="1341646"/>
    <lineage>
        <taxon>Bacteria</taxon>
        <taxon>Bacillati</taxon>
        <taxon>Actinomycetota</taxon>
        <taxon>Actinomycetes</taxon>
        <taxon>Mycobacteriales</taxon>
        <taxon>Mycobacteriaceae</taxon>
        <taxon>Mycolicibacterium</taxon>
    </lineage>
</organism>
<protein>
    <submittedName>
        <fullName evidence="1">Uncharacterized protein</fullName>
    </submittedName>
</protein>
<proteinExistence type="predicted"/>
<dbReference type="EMBL" id="JAAXPJ010000005">
    <property type="protein sequence ID" value="NKZ12226.1"/>
    <property type="molecule type" value="Genomic_DNA"/>
</dbReference>
<dbReference type="RefSeq" id="WP_044523419.1">
    <property type="nucleotide sequence ID" value="NZ_HG322953.1"/>
</dbReference>
<accession>A0A7X6MQH7</accession>
<dbReference type="Proteomes" id="UP000518188">
    <property type="component" value="Unassembled WGS sequence"/>
</dbReference>
<comment type="caution">
    <text evidence="1">The sequence shown here is derived from an EMBL/GenBank/DDBJ whole genome shotgun (WGS) entry which is preliminary data.</text>
</comment>
<evidence type="ECO:0000313" key="1">
    <source>
        <dbReference type="EMBL" id="NKZ12226.1"/>
    </source>
</evidence>